<protein>
    <submittedName>
        <fullName evidence="10">2OG-Fe(II) oxygenase</fullName>
    </submittedName>
</protein>
<dbReference type="GO" id="GO:0051213">
    <property type="term" value="F:dioxygenase activity"/>
    <property type="evidence" value="ECO:0007669"/>
    <property type="project" value="UniProtKB-KW"/>
</dbReference>
<evidence type="ECO:0000256" key="3">
    <source>
        <dbReference type="ARBA" id="ARBA00022824"/>
    </source>
</evidence>
<dbReference type="KEGG" id="spap:H3Z74_13670"/>
<evidence type="ECO:0000256" key="6">
    <source>
        <dbReference type="ARBA" id="ARBA00023002"/>
    </source>
</evidence>
<dbReference type="Gene3D" id="1.25.40.10">
    <property type="entry name" value="Tetratricopeptide repeat domain"/>
    <property type="match status" value="1"/>
</dbReference>
<dbReference type="GO" id="GO:0031418">
    <property type="term" value="F:L-ascorbic acid binding"/>
    <property type="evidence" value="ECO:0007669"/>
    <property type="project" value="UniProtKB-KW"/>
</dbReference>
<dbReference type="RefSeq" id="WP_187760197.1">
    <property type="nucleotide sequence ID" value="NZ_CP061038.1"/>
</dbReference>
<keyword evidence="5" id="KW-0223">Dioxygenase</keyword>
<evidence type="ECO:0000313" key="10">
    <source>
        <dbReference type="EMBL" id="QNQ07850.1"/>
    </source>
</evidence>
<dbReference type="SUPFAM" id="SSF81901">
    <property type="entry name" value="HCP-like"/>
    <property type="match status" value="1"/>
</dbReference>
<dbReference type="PROSITE" id="PS51471">
    <property type="entry name" value="FE2OG_OXY"/>
    <property type="match status" value="1"/>
</dbReference>
<dbReference type="AlphaFoldDB" id="A0A7H0LDU7"/>
<reference evidence="10 11" key="1">
    <citation type="submission" date="2020-09" db="EMBL/GenBank/DDBJ databases">
        <title>Sphingomonas sp., a new species isolated from pork steak.</title>
        <authorList>
            <person name="Heidler von Heilborn D."/>
        </authorList>
    </citation>
    <scope>NUCLEOTIDE SEQUENCE [LARGE SCALE GENOMIC DNA]</scope>
    <source>
        <strain evidence="11">S8-3T</strain>
    </source>
</reference>
<keyword evidence="3" id="KW-0256">Endoplasmic reticulum</keyword>
<comment type="cofactor">
    <cofactor evidence="1">
        <name>L-ascorbate</name>
        <dbReference type="ChEBI" id="CHEBI:38290"/>
    </cofactor>
</comment>
<dbReference type="InterPro" id="IPR045054">
    <property type="entry name" value="P4HA-like"/>
</dbReference>
<dbReference type="InterPro" id="IPR044862">
    <property type="entry name" value="Pro_4_hyd_alph_FE2OG_OXY"/>
</dbReference>
<keyword evidence="6" id="KW-0560">Oxidoreductase</keyword>
<name>A0A7H0LDU7_9SPHN</name>
<evidence type="ECO:0000256" key="2">
    <source>
        <dbReference type="ARBA" id="ARBA00022723"/>
    </source>
</evidence>
<proteinExistence type="predicted"/>
<dbReference type="PANTHER" id="PTHR10869">
    <property type="entry name" value="PROLYL 4-HYDROXYLASE ALPHA SUBUNIT"/>
    <property type="match status" value="1"/>
</dbReference>
<gene>
    <name evidence="10" type="ORF">H3Z74_13670</name>
</gene>
<dbReference type="PANTHER" id="PTHR10869:SF246">
    <property type="entry name" value="TRANSMEMBRANE PROLYL 4-HYDROXYLASE"/>
    <property type="match status" value="1"/>
</dbReference>
<evidence type="ECO:0000256" key="4">
    <source>
        <dbReference type="ARBA" id="ARBA00022896"/>
    </source>
</evidence>
<dbReference type="InterPro" id="IPR011990">
    <property type="entry name" value="TPR-like_helical_dom_sf"/>
</dbReference>
<dbReference type="GO" id="GO:0016705">
    <property type="term" value="F:oxidoreductase activity, acting on paired donors, with incorporation or reduction of molecular oxygen"/>
    <property type="evidence" value="ECO:0007669"/>
    <property type="project" value="InterPro"/>
</dbReference>
<dbReference type="InterPro" id="IPR005123">
    <property type="entry name" value="Oxoglu/Fe-dep_dioxygenase_dom"/>
</dbReference>
<dbReference type="SMART" id="SM00702">
    <property type="entry name" value="P4Hc"/>
    <property type="match status" value="1"/>
</dbReference>
<sequence>MSDAVITRANQLSASGATADAIALLTKAADAGDVDALMQLAVWRLVGKTMPRDLSEARALLRRAVAIGHVDAALMEVALTANGSGGPPSWTAALSLLRTAAVDDPIAMEQLQLLDTMAIDADGAPTQLPSPEVLSTAPHIVRFARLFTQQECAHIAGVAAPMLEPARIIDPQTGQWVANPIRTSDDAAIGPTNENLVVRALNQRIAAASGTSIGQGEPLTVLRYRPGQQYRPHLDTIQGAQNQRIKTVLVYLNEGFDGGETVFPGVNLTVTPRGGDAILFDTVLTTGAPDPAARHAGLPVRQGAKWLATRWIRAEPIDPWTIS</sequence>
<accession>A0A7H0LDU7</accession>
<keyword evidence="2" id="KW-0479">Metal-binding</keyword>
<keyword evidence="8" id="KW-0325">Glycoprotein</keyword>
<dbReference type="EMBL" id="CP061038">
    <property type="protein sequence ID" value="QNQ07850.1"/>
    <property type="molecule type" value="Genomic_DNA"/>
</dbReference>
<keyword evidence="11" id="KW-1185">Reference proteome</keyword>
<dbReference type="Gene3D" id="2.60.120.620">
    <property type="entry name" value="q2cbj1_9rhob like domain"/>
    <property type="match status" value="1"/>
</dbReference>
<evidence type="ECO:0000256" key="8">
    <source>
        <dbReference type="ARBA" id="ARBA00023180"/>
    </source>
</evidence>
<dbReference type="Proteomes" id="UP000516148">
    <property type="component" value="Chromosome"/>
</dbReference>
<evidence type="ECO:0000256" key="1">
    <source>
        <dbReference type="ARBA" id="ARBA00001961"/>
    </source>
</evidence>
<evidence type="ECO:0000256" key="5">
    <source>
        <dbReference type="ARBA" id="ARBA00022964"/>
    </source>
</evidence>
<organism evidence="10 11">
    <name type="scientific">Sphingomonas alpina</name>
    <dbReference type="NCBI Taxonomy" id="653931"/>
    <lineage>
        <taxon>Bacteria</taxon>
        <taxon>Pseudomonadati</taxon>
        <taxon>Pseudomonadota</taxon>
        <taxon>Alphaproteobacteria</taxon>
        <taxon>Sphingomonadales</taxon>
        <taxon>Sphingomonadaceae</taxon>
        <taxon>Sphingomonas</taxon>
    </lineage>
</organism>
<evidence type="ECO:0000256" key="7">
    <source>
        <dbReference type="ARBA" id="ARBA00023004"/>
    </source>
</evidence>
<dbReference type="InterPro" id="IPR006620">
    <property type="entry name" value="Pro_4_hyd_alph"/>
</dbReference>
<keyword evidence="4" id="KW-0847">Vitamin C</keyword>
<evidence type="ECO:0000259" key="9">
    <source>
        <dbReference type="PROSITE" id="PS51471"/>
    </source>
</evidence>
<dbReference type="Pfam" id="PF13640">
    <property type="entry name" value="2OG-FeII_Oxy_3"/>
    <property type="match status" value="1"/>
</dbReference>
<keyword evidence="7" id="KW-0408">Iron</keyword>
<feature type="domain" description="Fe2OG dioxygenase" evidence="9">
    <location>
        <begin position="215"/>
        <end position="314"/>
    </location>
</feature>
<evidence type="ECO:0000313" key="11">
    <source>
        <dbReference type="Proteomes" id="UP000516148"/>
    </source>
</evidence>
<dbReference type="GO" id="GO:0005506">
    <property type="term" value="F:iron ion binding"/>
    <property type="evidence" value="ECO:0007669"/>
    <property type="project" value="InterPro"/>
</dbReference>